<dbReference type="SUPFAM" id="SSF56672">
    <property type="entry name" value="DNA/RNA polymerases"/>
    <property type="match status" value="1"/>
</dbReference>
<dbReference type="Pfam" id="PF00098">
    <property type="entry name" value="zf-CCHC"/>
    <property type="match status" value="2"/>
</dbReference>
<gene>
    <name evidence="4" type="ORF">Tco_0842818</name>
</gene>
<protein>
    <submittedName>
        <fullName evidence="4">Reverse transcriptase domain-containing protein</fullName>
    </submittedName>
</protein>
<accession>A0ABQ5B4F5</accession>
<feature type="compositionally biased region" description="Basic and acidic residues" evidence="2">
    <location>
        <begin position="337"/>
        <end position="352"/>
    </location>
</feature>
<reference evidence="4" key="2">
    <citation type="submission" date="2022-01" db="EMBL/GenBank/DDBJ databases">
        <authorList>
            <person name="Yamashiro T."/>
            <person name="Shiraishi A."/>
            <person name="Satake H."/>
            <person name="Nakayama K."/>
        </authorList>
    </citation>
    <scope>NUCLEOTIDE SEQUENCE</scope>
</reference>
<feature type="domain" description="CCHC-type" evidence="3">
    <location>
        <begin position="519"/>
        <end position="534"/>
    </location>
</feature>
<dbReference type="SMART" id="SM00343">
    <property type="entry name" value="ZnF_C2HC"/>
    <property type="match status" value="2"/>
</dbReference>
<feature type="region of interest" description="Disordered" evidence="2">
    <location>
        <begin position="58"/>
        <end position="105"/>
    </location>
</feature>
<dbReference type="PROSITE" id="PS50158">
    <property type="entry name" value="ZF_CCHC"/>
    <property type="match status" value="2"/>
</dbReference>
<dbReference type="Gene3D" id="3.10.10.10">
    <property type="entry name" value="HIV Type 1 Reverse Transcriptase, subunit A, domain 1"/>
    <property type="match status" value="1"/>
</dbReference>
<comment type="caution">
    <text evidence="4">The sequence shown here is derived from an EMBL/GenBank/DDBJ whole genome shotgun (WGS) entry which is preliminary data.</text>
</comment>
<evidence type="ECO:0000313" key="4">
    <source>
        <dbReference type="EMBL" id="GJT08356.1"/>
    </source>
</evidence>
<dbReference type="EMBL" id="BQNB010012823">
    <property type="protein sequence ID" value="GJT08356.1"/>
    <property type="molecule type" value="Genomic_DNA"/>
</dbReference>
<keyword evidence="4" id="KW-0695">RNA-directed DNA polymerase</keyword>
<dbReference type="GO" id="GO:0003964">
    <property type="term" value="F:RNA-directed DNA polymerase activity"/>
    <property type="evidence" value="ECO:0007669"/>
    <property type="project" value="UniProtKB-KW"/>
</dbReference>
<feature type="domain" description="CCHC-type" evidence="3">
    <location>
        <begin position="488"/>
        <end position="503"/>
    </location>
</feature>
<keyword evidence="4" id="KW-0808">Transferase</keyword>
<dbReference type="InterPro" id="IPR001878">
    <property type="entry name" value="Znf_CCHC"/>
</dbReference>
<proteinExistence type="predicted"/>
<feature type="compositionally biased region" description="Basic and acidic residues" evidence="2">
    <location>
        <begin position="427"/>
        <end position="437"/>
    </location>
</feature>
<dbReference type="PANTHER" id="PTHR15503:SF42">
    <property type="entry name" value="ZINC FINGER, CCHC-TYPE, RETROTRANSPOSON GAG DOMAIN, ASPARTIC PEPTIDASE DOMAIN PROTEIN-RELATED"/>
    <property type="match status" value="1"/>
</dbReference>
<dbReference type="InterPro" id="IPR036875">
    <property type="entry name" value="Znf_CCHC_sf"/>
</dbReference>
<reference evidence="4" key="1">
    <citation type="journal article" date="2022" name="Int. J. Mol. Sci.">
        <title>Draft Genome of Tanacetum Coccineum: Genomic Comparison of Closely Related Tanacetum-Family Plants.</title>
        <authorList>
            <person name="Yamashiro T."/>
            <person name="Shiraishi A."/>
            <person name="Nakayama K."/>
            <person name="Satake H."/>
        </authorList>
    </citation>
    <scope>NUCLEOTIDE SEQUENCE</scope>
</reference>
<feature type="region of interest" description="Disordered" evidence="2">
    <location>
        <begin position="325"/>
        <end position="352"/>
    </location>
</feature>
<name>A0ABQ5B4F5_9ASTR</name>
<keyword evidence="1" id="KW-0863">Zinc-finger</keyword>
<dbReference type="InterPro" id="IPR043502">
    <property type="entry name" value="DNA/RNA_pol_sf"/>
</dbReference>
<keyword evidence="1" id="KW-0862">Zinc</keyword>
<evidence type="ECO:0000313" key="5">
    <source>
        <dbReference type="Proteomes" id="UP001151760"/>
    </source>
</evidence>
<evidence type="ECO:0000259" key="3">
    <source>
        <dbReference type="PROSITE" id="PS50158"/>
    </source>
</evidence>
<dbReference type="Proteomes" id="UP001151760">
    <property type="component" value="Unassembled WGS sequence"/>
</dbReference>
<organism evidence="4 5">
    <name type="scientific">Tanacetum coccineum</name>
    <dbReference type="NCBI Taxonomy" id="301880"/>
    <lineage>
        <taxon>Eukaryota</taxon>
        <taxon>Viridiplantae</taxon>
        <taxon>Streptophyta</taxon>
        <taxon>Embryophyta</taxon>
        <taxon>Tracheophyta</taxon>
        <taxon>Spermatophyta</taxon>
        <taxon>Magnoliopsida</taxon>
        <taxon>eudicotyledons</taxon>
        <taxon>Gunneridae</taxon>
        <taxon>Pentapetalae</taxon>
        <taxon>asterids</taxon>
        <taxon>campanulids</taxon>
        <taxon>Asterales</taxon>
        <taxon>Asteraceae</taxon>
        <taxon>Asteroideae</taxon>
        <taxon>Anthemideae</taxon>
        <taxon>Anthemidinae</taxon>
        <taxon>Tanacetum</taxon>
    </lineage>
</organism>
<sequence length="802" mass="90832">MSSASSAVTYTSVYTDSEPGRVFWGADEELSDGGSPRVIVYGYDGLPMQPYLHHRLHSWPESSQTPTSNHRTRISHIEDDADDENEDEEDEDKENEEEEEHLAPVDSTIVVPTIKLISPPEGTKPITPPPSLTLLPLELGFLSGFRLPYPFHQRQRIASTQTLVDAVTVALPSPLLPPLLPFLYIPPPIDRRDDIPESSGHLTRGIREVGYGIRDTWVDPAEAVSKIVPMTMGEVNTRVTELAELHEHDTQDLYALLEDVQDSRTRISQRVTMDSQQVDLLMEDRIAHQETILIIDEEAYASRDAWAHLIGLSQAVHYELQTHYEHRRARQPGPDVRVPDHQDASRDADSHINDVPTYTERFQELSLICTKFVANETEKVDKYISGLPDNIYGNVKSSILKMLDETIELANNLMDQKLRTYAERRTDNKRMADDSSRNNHGHQQQPFKRQNVAKVYNMGSGEKKPYGRSLPMFNQVSIFHPQCSCTQKCHKCNKVGHFARDCKGFGNTNVANAQKGNGCFECGAPGHFKRDCPKLKNKDGGNGNAQGWVYAVGNAKKNGNASRNSDSNVVTYFLEVVPEDLLGLPPARPVEFQINLIPGAAPVARAPYRLAPSEMKELSEQLQELLDKGFIRPSSSPWGASILFVKKKDGSFRMCIEYRELNKLTDKTEHEEHLKVILELLKKEKLYAKFSKCEFWIPKPLWVQALVMTIGLDLPKQILKAQIEALKPKNLEKEDVGGMIRRDIPKEKLEPRTDGTLCLNGRSWLPCYGNLRSVIMHESHKLKYSIHPGSEKMYQDMKKLYW</sequence>
<evidence type="ECO:0000256" key="1">
    <source>
        <dbReference type="PROSITE-ProRule" id="PRU00047"/>
    </source>
</evidence>
<evidence type="ECO:0000256" key="2">
    <source>
        <dbReference type="SAM" id="MobiDB-lite"/>
    </source>
</evidence>
<keyword evidence="4" id="KW-0548">Nucleotidyltransferase</keyword>
<dbReference type="Gene3D" id="4.10.60.10">
    <property type="entry name" value="Zinc finger, CCHC-type"/>
    <property type="match status" value="1"/>
</dbReference>
<dbReference type="InterPro" id="IPR032567">
    <property type="entry name" value="RTL1-rel"/>
</dbReference>
<keyword evidence="1" id="KW-0479">Metal-binding</keyword>
<feature type="compositionally biased region" description="Polar residues" evidence="2">
    <location>
        <begin position="60"/>
        <end position="69"/>
    </location>
</feature>
<dbReference type="PANTHER" id="PTHR15503">
    <property type="entry name" value="LDOC1 RELATED"/>
    <property type="match status" value="1"/>
</dbReference>
<feature type="compositionally biased region" description="Acidic residues" evidence="2">
    <location>
        <begin position="79"/>
        <end position="100"/>
    </location>
</feature>
<feature type="region of interest" description="Disordered" evidence="2">
    <location>
        <begin position="427"/>
        <end position="448"/>
    </location>
</feature>
<keyword evidence="5" id="KW-1185">Reference proteome</keyword>
<dbReference type="SUPFAM" id="SSF57756">
    <property type="entry name" value="Retrovirus zinc finger-like domains"/>
    <property type="match status" value="1"/>
</dbReference>